<accession>A0ABQ6W1M4</accession>
<evidence type="ECO:0000256" key="4">
    <source>
        <dbReference type="ARBA" id="ARBA00022787"/>
    </source>
</evidence>
<evidence type="ECO:0000256" key="5">
    <source>
        <dbReference type="ARBA" id="ARBA00022927"/>
    </source>
</evidence>
<evidence type="ECO:0000256" key="7">
    <source>
        <dbReference type="ARBA" id="ARBA00023128"/>
    </source>
</evidence>
<dbReference type="Proteomes" id="UP000325395">
    <property type="component" value="Unassembled WGS sequence"/>
</dbReference>
<keyword evidence="5" id="KW-0653">Protein transport</keyword>
<evidence type="ECO:0000256" key="3">
    <source>
        <dbReference type="ARBA" id="ARBA00022692"/>
    </source>
</evidence>
<evidence type="ECO:0000256" key="8">
    <source>
        <dbReference type="ARBA" id="ARBA00023136"/>
    </source>
</evidence>
<keyword evidence="3" id="KW-0812">Transmembrane</keyword>
<dbReference type="Pfam" id="PF10642">
    <property type="entry name" value="Tom5"/>
    <property type="match status" value="1"/>
</dbReference>
<name>A0ABQ6W1M4_9EURO</name>
<evidence type="ECO:0000256" key="6">
    <source>
        <dbReference type="ARBA" id="ARBA00022989"/>
    </source>
</evidence>
<dbReference type="InterPro" id="IPR019603">
    <property type="entry name" value="Tom5"/>
</dbReference>
<dbReference type="EMBL" id="ML735897">
    <property type="protein sequence ID" value="KAE8411032.1"/>
    <property type="molecule type" value="Genomic_DNA"/>
</dbReference>
<keyword evidence="2" id="KW-0813">Transport</keyword>
<comment type="similarity">
    <text evidence="9">Belongs to the Tom5 family.</text>
</comment>
<evidence type="ECO:0000256" key="1">
    <source>
        <dbReference type="ARBA" id="ARBA00004572"/>
    </source>
</evidence>
<evidence type="ECO:0000313" key="10">
    <source>
        <dbReference type="EMBL" id="KAE8411032.1"/>
    </source>
</evidence>
<reference evidence="10 11" key="1">
    <citation type="submission" date="2019-04" db="EMBL/GenBank/DDBJ databases">
        <authorList>
            <consortium name="DOE Joint Genome Institute"/>
            <person name="Mondo S."/>
            <person name="Kjaerbolling I."/>
            <person name="Vesth T."/>
            <person name="Frisvad J.C."/>
            <person name="Nybo J.L."/>
            <person name="Theobald S."/>
            <person name="Kildgaard S."/>
            <person name="Isbrandt T."/>
            <person name="Kuo A."/>
            <person name="Sato A."/>
            <person name="Lyhne E.K."/>
            <person name="Kogle M.E."/>
            <person name="Wiebenga A."/>
            <person name="Kun R.S."/>
            <person name="Lubbers R.J."/>
            <person name="Makela M.R."/>
            <person name="Barry K."/>
            <person name="Chovatia M."/>
            <person name="Clum A."/>
            <person name="Daum C."/>
            <person name="Haridas S."/>
            <person name="He G."/>
            <person name="LaButti K."/>
            <person name="Lipzen A."/>
            <person name="Riley R."/>
            <person name="Salamov A."/>
            <person name="Simmons B.A."/>
            <person name="Magnuson J.K."/>
            <person name="Henrissat B."/>
            <person name="Mortensen U.H."/>
            <person name="Larsen T.O."/>
            <person name="Devries R.P."/>
            <person name="Grigoriev I.V."/>
            <person name="Machida M."/>
            <person name="Baker S.E."/>
            <person name="Andersen M.R."/>
            <person name="Cantor M.N."/>
            <person name="Hua S.X."/>
        </authorList>
    </citation>
    <scope>NUCLEOTIDE SEQUENCE [LARGE SCALE GENOMIC DNA]</scope>
    <source>
        <strain evidence="10 11">CBS 117616</strain>
    </source>
</reference>
<proteinExistence type="inferred from homology"/>
<evidence type="ECO:0000256" key="9">
    <source>
        <dbReference type="ARBA" id="ARBA00025716"/>
    </source>
</evidence>
<evidence type="ECO:0000256" key="2">
    <source>
        <dbReference type="ARBA" id="ARBA00022448"/>
    </source>
</evidence>
<evidence type="ECO:0000313" key="11">
    <source>
        <dbReference type="Proteomes" id="UP000325395"/>
    </source>
</evidence>
<keyword evidence="8" id="KW-0472">Membrane</keyword>
<comment type="subcellular location">
    <subcellularLocation>
        <location evidence="1">Mitochondrion outer membrane</location>
        <topology evidence="1">Single-pass membrane protein</topology>
    </subcellularLocation>
</comment>
<protein>
    <submittedName>
        <fullName evidence="10">Uncharacterized protein</fullName>
    </submittedName>
</protein>
<keyword evidence="6" id="KW-1133">Transmembrane helix</keyword>
<keyword evidence="11" id="KW-1185">Reference proteome</keyword>
<keyword evidence="7" id="KW-0496">Mitochondrion</keyword>
<keyword evidence="4" id="KW-1000">Mitochondrion outer membrane</keyword>
<organism evidence="10 11">
    <name type="scientific">Aspergillus pseudocaelatus</name>
    <dbReference type="NCBI Taxonomy" id="1825620"/>
    <lineage>
        <taxon>Eukaryota</taxon>
        <taxon>Fungi</taxon>
        <taxon>Dikarya</taxon>
        <taxon>Ascomycota</taxon>
        <taxon>Pezizomycotina</taxon>
        <taxon>Eurotiomycetes</taxon>
        <taxon>Eurotiomycetidae</taxon>
        <taxon>Eurotiales</taxon>
        <taxon>Aspergillaceae</taxon>
        <taxon>Aspergillus</taxon>
        <taxon>Aspergillus subgen. Circumdati</taxon>
    </lineage>
</organism>
<sequence>MFAPGQETLSKEQIRAGEEEAQQTIRSAITGGILLYLCEFCRLSSVVVSRCLREIDEANKCIQLPSLSISSRSSFKRSIIRTVYVMTGIH</sequence>
<gene>
    <name evidence="10" type="ORF">BDV36DRAFT_276010</name>
</gene>